<reference evidence="2 3" key="1">
    <citation type="journal article" date="2018" name="Front. Plant Sci.">
        <title>Red Clover (Trifolium pratense) and Zigzag Clover (T. medium) - A Picture of Genomic Similarities and Differences.</title>
        <authorList>
            <person name="Dluhosova J."/>
            <person name="Istvanek J."/>
            <person name="Nedelnik J."/>
            <person name="Repkova J."/>
        </authorList>
    </citation>
    <scope>NUCLEOTIDE SEQUENCE [LARGE SCALE GENOMIC DNA]</scope>
    <source>
        <strain evidence="3">cv. 10/8</strain>
        <tissue evidence="2">Leaf</tissue>
    </source>
</reference>
<dbReference type="EMBL" id="LXQA010099757">
    <property type="protein sequence ID" value="MCI16182.1"/>
    <property type="molecule type" value="Genomic_DNA"/>
</dbReference>
<proteinExistence type="predicted"/>
<dbReference type="AlphaFoldDB" id="A0A392PX16"/>
<evidence type="ECO:0000313" key="3">
    <source>
        <dbReference type="Proteomes" id="UP000265520"/>
    </source>
</evidence>
<name>A0A392PX16_9FABA</name>
<keyword evidence="3" id="KW-1185">Reference proteome</keyword>
<evidence type="ECO:0000256" key="1">
    <source>
        <dbReference type="SAM" id="MobiDB-lite"/>
    </source>
</evidence>
<dbReference type="Proteomes" id="UP000265520">
    <property type="component" value="Unassembled WGS sequence"/>
</dbReference>
<protein>
    <submittedName>
        <fullName evidence="2">Uncharacterized protein</fullName>
    </submittedName>
</protein>
<comment type="caution">
    <text evidence="2">The sequence shown here is derived from an EMBL/GenBank/DDBJ whole genome shotgun (WGS) entry which is preliminary data.</text>
</comment>
<evidence type="ECO:0000313" key="2">
    <source>
        <dbReference type="EMBL" id="MCI16182.1"/>
    </source>
</evidence>
<accession>A0A392PX16</accession>
<sequence>MRGGGDRFTRKPSRRTPSPAESQHGWAGPYARAAQIGGEQGEWSWVSYRGRKALGPEQRRQNGQGRATDMEGEILQGAASWTGMVMIGTMFDHAAENDGVPQLLGLGFSMIMDVDGLLHTAVIDRFRVLGRWQ</sequence>
<feature type="region of interest" description="Disordered" evidence="1">
    <location>
        <begin position="1"/>
        <end position="30"/>
    </location>
</feature>
<organism evidence="2 3">
    <name type="scientific">Trifolium medium</name>
    <dbReference type="NCBI Taxonomy" id="97028"/>
    <lineage>
        <taxon>Eukaryota</taxon>
        <taxon>Viridiplantae</taxon>
        <taxon>Streptophyta</taxon>
        <taxon>Embryophyta</taxon>
        <taxon>Tracheophyta</taxon>
        <taxon>Spermatophyta</taxon>
        <taxon>Magnoliopsida</taxon>
        <taxon>eudicotyledons</taxon>
        <taxon>Gunneridae</taxon>
        <taxon>Pentapetalae</taxon>
        <taxon>rosids</taxon>
        <taxon>fabids</taxon>
        <taxon>Fabales</taxon>
        <taxon>Fabaceae</taxon>
        <taxon>Papilionoideae</taxon>
        <taxon>50 kb inversion clade</taxon>
        <taxon>NPAAA clade</taxon>
        <taxon>Hologalegina</taxon>
        <taxon>IRL clade</taxon>
        <taxon>Trifolieae</taxon>
        <taxon>Trifolium</taxon>
    </lineage>
</organism>